<proteinExistence type="inferred from homology"/>
<dbReference type="KEGG" id="pfla:Pflav_090250"/>
<organism evidence="3 4">
    <name type="scientific">Phytohabitans flavus</name>
    <dbReference type="NCBI Taxonomy" id="1076124"/>
    <lineage>
        <taxon>Bacteria</taxon>
        <taxon>Bacillati</taxon>
        <taxon>Actinomycetota</taxon>
        <taxon>Actinomycetes</taxon>
        <taxon>Micromonosporales</taxon>
        <taxon>Micromonosporaceae</taxon>
    </lineage>
</organism>
<dbReference type="Gene3D" id="3.30.370.10">
    <property type="entry name" value="Barstar-like"/>
    <property type="match status" value="1"/>
</dbReference>
<feature type="domain" description="Barstar (barnase inhibitor)" evidence="2">
    <location>
        <begin position="40"/>
        <end position="122"/>
    </location>
</feature>
<protein>
    <recommendedName>
        <fullName evidence="2">Barstar (barnase inhibitor) domain-containing protein</fullName>
    </recommendedName>
</protein>
<accession>A0A6F8Y939</accession>
<evidence type="ECO:0000313" key="4">
    <source>
        <dbReference type="Proteomes" id="UP000502508"/>
    </source>
</evidence>
<dbReference type="EMBL" id="AP022870">
    <property type="protein sequence ID" value="BCB82615.1"/>
    <property type="molecule type" value="Genomic_DNA"/>
</dbReference>
<evidence type="ECO:0000259" key="2">
    <source>
        <dbReference type="Pfam" id="PF01337"/>
    </source>
</evidence>
<reference evidence="3 4" key="2">
    <citation type="submission" date="2020-03" db="EMBL/GenBank/DDBJ databases">
        <authorList>
            <person name="Ichikawa N."/>
            <person name="Kimura A."/>
            <person name="Kitahashi Y."/>
            <person name="Uohara A."/>
        </authorList>
    </citation>
    <scope>NUCLEOTIDE SEQUENCE [LARGE SCALE GENOMIC DNA]</scope>
    <source>
        <strain evidence="3 4">NBRC 107702</strain>
    </source>
</reference>
<evidence type="ECO:0000313" key="3">
    <source>
        <dbReference type="EMBL" id="BCB82615.1"/>
    </source>
</evidence>
<name>A0A6F8Y939_9ACTN</name>
<dbReference type="AlphaFoldDB" id="A0A6F8Y939"/>
<dbReference type="InterPro" id="IPR035905">
    <property type="entry name" value="Barstar-like_sf"/>
</dbReference>
<dbReference type="Pfam" id="PF01337">
    <property type="entry name" value="Barstar"/>
    <property type="match status" value="1"/>
</dbReference>
<gene>
    <name evidence="3" type="ORF">Pflav_090250</name>
</gene>
<dbReference type="Proteomes" id="UP000502508">
    <property type="component" value="Chromosome"/>
</dbReference>
<dbReference type="InterPro" id="IPR000468">
    <property type="entry name" value="Barstar"/>
</dbReference>
<reference evidence="3 4" key="1">
    <citation type="submission" date="2020-03" db="EMBL/GenBank/DDBJ databases">
        <title>Whole genome shotgun sequence of Phytohabitans flavus NBRC 107702.</title>
        <authorList>
            <person name="Komaki H."/>
            <person name="Tamura T."/>
        </authorList>
    </citation>
    <scope>NUCLEOTIDE SEQUENCE [LARGE SCALE GENOMIC DNA]</scope>
    <source>
        <strain evidence="3 4">NBRC 107702</strain>
    </source>
</reference>
<comment type="similarity">
    <text evidence="1">Belongs to the barstar family.</text>
</comment>
<sequence>MTMARLAAVLSGGRPPGIYRWLSRAHPSAVRRELTAAGWAVHPLDGRVLGGRLDLFDRCAEELAFPGWFGRNWDAFFDCLRDMSWLAGQGHVLLWEQYGGLARSDPKAWRQAYQVFGEAIAARQEGAAPPLYVLLRGVGPIEEPDGDGTIPTL</sequence>
<keyword evidence="4" id="KW-1185">Reference proteome</keyword>
<dbReference type="CDD" id="cd05141">
    <property type="entry name" value="Barstar_evA4336-like"/>
    <property type="match status" value="1"/>
</dbReference>
<dbReference type="SUPFAM" id="SSF52038">
    <property type="entry name" value="Barstar-related"/>
    <property type="match status" value="1"/>
</dbReference>
<evidence type="ECO:0000256" key="1">
    <source>
        <dbReference type="ARBA" id="ARBA00006845"/>
    </source>
</evidence>